<dbReference type="PANTHER" id="PTHR33434:SF2">
    <property type="entry name" value="FATTY ACID-BINDING PROTEIN TM_1468"/>
    <property type="match status" value="1"/>
</dbReference>
<evidence type="ECO:0000313" key="3">
    <source>
        <dbReference type="EMBL" id="GAA3690372.1"/>
    </source>
</evidence>
<dbReference type="PROSITE" id="PS51482">
    <property type="entry name" value="DEGV"/>
    <property type="match status" value="1"/>
</dbReference>
<dbReference type="InterPro" id="IPR043168">
    <property type="entry name" value="DegV_C"/>
</dbReference>
<dbReference type="InterPro" id="IPR003797">
    <property type="entry name" value="DegV"/>
</dbReference>
<dbReference type="RefSeq" id="WP_345151889.1">
    <property type="nucleotide sequence ID" value="NZ_BAABEO010000019.1"/>
</dbReference>
<dbReference type="Pfam" id="PF02645">
    <property type="entry name" value="DegV"/>
    <property type="match status" value="1"/>
</dbReference>
<keyword evidence="1" id="KW-0446">Lipid-binding</keyword>
<evidence type="ECO:0000313" key="4">
    <source>
        <dbReference type="Proteomes" id="UP001500752"/>
    </source>
</evidence>
<dbReference type="NCBIfam" id="TIGR00762">
    <property type="entry name" value="DegV"/>
    <property type="match status" value="1"/>
</dbReference>
<dbReference type="Gene3D" id="3.40.50.10170">
    <property type="match status" value="1"/>
</dbReference>
<name>A0ABP7CJZ0_9MICC</name>
<accession>A0ABP7CJZ0</accession>
<dbReference type="PANTHER" id="PTHR33434">
    <property type="entry name" value="DEGV DOMAIN-CONTAINING PROTEIN DR_1986-RELATED"/>
    <property type="match status" value="1"/>
</dbReference>
<feature type="compositionally biased region" description="Low complexity" evidence="2">
    <location>
        <begin position="374"/>
        <end position="412"/>
    </location>
</feature>
<protein>
    <recommendedName>
        <fullName evidence="5">DegV family protein</fullName>
    </recommendedName>
</protein>
<dbReference type="Gene3D" id="3.30.1180.10">
    <property type="match status" value="1"/>
</dbReference>
<keyword evidence="4" id="KW-1185">Reference proteome</keyword>
<dbReference type="EMBL" id="BAABEO010000019">
    <property type="protein sequence ID" value="GAA3690372.1"/>
    <property type="molecule type" value="Genomic_DNA"/>
</dbReference>
<dbReference type="Proteomes" id="UP001500752">
    <property type="component" value="Unassembled WGS sequence"/>
</dbReference>
<comment type="caution">
    <text evidence="3">The sequence shown here is derived from an EMBL/GenBank/DDBJ whole genome shotgun (WGS) entry which is preliminary data.</text>
</comment>
<feature type="region of interest" description="Disordered" evidence="2">
    <location>
        <begin position="330"/>
        <end position="412"/>
    </location>
</feature>
<evidence type="ECO:0000256" key="1">
    <source>
        <dbReference type="ARBA" id="ARBA00023121"/>
    </source>
</evidence>
<feature type="compositionally biased region" description="Low complexity" evidence="2">
    <location>
        <begin position="338"/>
        <end position="353"/>
    </location>
</feature>
<proteinExistence type="predicted"/>
<sequence>MELPEGTSQPGKAIRPPGWLERLTGLLREPGARVPRRGGRAPVQRVAVVTDSAAAVPHEWCAAHSEALRVVAMPVMIDGQIYTEGLDDVETELALALAMGRRVQTSRPAPGLFLRSYRELAAAGAHEIVSIHLSAELSGTVEAARLAAAESPVPVHVVDTSTVGLAQGFAVMDAVEAAAAGATGEQVAALAARARENTILFAVPSLEQLRKGGRIGAAASVLGTWLAVKPLLMVAGGQITVAEKVRTLPRALARLVVLGREAAAAAPGGARIAVQYFGNEDEARELVHELAGSSVAPVLCEALPAVLAAHTGAGVLAVAVAPVPTAPLPAAPQPPAAQPSVPLGGPLPGGAAAVRPSRGGFPWERAQEAPLSDPAGNAPVAAPTTTPDAVPDAVPDDMPGAAPGGTPAPRQD</sequence>
<dbReference type="InterPro" id="IPR050270">
    <property type="entry name" value="DegV_domain_contain"/>
</dbReference>
<evidence type="ECO:0008006" key="5">
    <source>
        <dbReference type="Google" id="ProtNLM"/>
    </source>
</evidence>
<gene>
    <name evidence="3" type="ORF">GCM10023081_29840</name>
</gene>
<reference evidence="4" key="1">
    <citation type="journal article" date="2019" name="Int. J. Syst. Evol. Microbiol.">
        <title>The Global Catalogue of Microorganisms (GCM) 10K type strain sequencing project: providing services to taxonomists for standard genome sequencing and annotation.</title>
        <authorList>
            <consortium name="The Broad Institute Genomics Platform"/>
            <consortium name="The Broad Institute Genome Sequencing Center for Infectious Disease"/>
            <person name="Wu L."/>
            <person name="Ma J."/>
        </authorList>
    </citation>
    <scope>NUCLEOTIDE SEQUENCE [LARGE SCALE GENOMIC DNA]</scope>
    <source>
        <strain evidence="4">JCM 30742</strain>
    </source>
</reference>
<dbReference type="SUPFAM" id="SSF82549">
    <property type="entry name" value="DAK1/DegV-like"/>
    <property type="match status" value="1"/>
</dbReference>
<evidence type="ECO:0000256" key="2">
    <source>
        <dbReference type="SAM" id="MobiDB-lite"/>
    </source>
</evidence>
<organism evidence="3 4">
    <name type="scientific">Arthrobacter ginkgonis</name>
    <dbReference type="NCBI Taxonomy" id="1630594"/>
    <lineage>
        <taxon>Bacteria</taxon>
        <taxon>Bacillati</taxon>
        <taxon>Actinomycetota</taxon>
        <taxon>Actinomycetes</taxon>
        <taxon>Micrococcales</taxon>
        <taxon>Micrococcaceae</taxon>
        <taxon>Arthrobacter</taxon>
    </lineage>
</organism>